<evidence type="ECO:0000259" key="1">
    <source>
        <dbReference type="Pfam" id="PF02915"/>
    </source>
</evidence>
<keyword evidence="3" id="KW-1185">Reference proteome</keyword>
<feature type="domain" description="Rubrerythrin diiron-binding" evidence="1">
    <location>
        <begin position="9"/>
        <end position="155"/>
    </location>
</feature>
<dbReference type="Gene3D" id="1.20.1260.10">
    <property type="match status" value="1"/>
</dbReference>
<dbReference type="GO" id="GO:0016491">
    <property type="term" value="F:oxidoreductase activity"/>
    <property type="evidence" value="ECO:0007669"/>
    <property type="project" value="InterPro"/>
</dbReference>
<gene>
    <name evidence="2" type="ORF">DSM101010T_14970</name>
</gene>
<dbReference type="InterPro" id="IPR009078">
    <property type="entry name" value="Ferritin-like_SF"/>
</dbReference>
<evidence type="ECO:0000313" key="3">
    <source>
        <dbReference type="Proteomes" id="UP000503840"/>
    </source>
</evidence>
<organism evidence="2 3">
    <name type="scientific">Desulfovibrio subterraneus</name>
    <dbReference type="NCBI Taxonomy" id="2718620"/>
    <lineage>
        <taxon>Bacteria</taxon>
        <taxon>Pseudomonadati</taxon>
        <taxon>Thermodesulfobacteriota</taxon>
        <taxon>Desulfovibrionia</taxon>
        <taxon>Desulfovibrionales</taxon>
        <taxon>Desulfovibrionaceae</taxon>
        <taxon>Desulfovibrio</taxon>
    </lineage>
</organism>
<dbReference type="InterPro" id="IPR003251">
    <property type="entry name" value="Rr_diiron-bd_dom"/>
</dbReference>
<dbReference type="GO" id="GO:0046872">
    <property type="term" value="F:metal ion binding"/>
    <property type="evidence" value="ECO:0007669"/>
    <property type="project" value="InterPro"/>
</dbReference>
<sequence length="157" mass="17932">MAGIFKAGDIIRAAEEIETRGEAFYQRLVDAIGFDGDSSTREVFEYLRDEEAKHREVFRAMGERLAPVTLPAWATEDEYVAYMSAMLDNHALFRDGETAGAGLVREEAIRMAMQFEKDTMFFFREMRELVPNSEKAAVDRCVDEERTHLIRLVALLA</sequence>
<accession>A0A7J0BIS2</accession>
<dbReference type="InterPro" id="IPR012347">
    <property type="entry name" value="Ferritin-like"/>
</dbReference>
<dbReference type="CDD" id="cd01045">
    <property type="entry name" value="Ferritin_like_AB"/>
    <property type="match status" value="1"/>
</dbReference>
<comment type="caution">
    <text evidence="2">The sequence shown here is derived from an EMBL/GenBank/DDBJ whole genome shotgun (WGS) entry which is preliminary data.</text>
</comment>
<dbReference type="Pfam" id="PF02915">
    <property type="entry name" value="Rubrerythrin"/>
    <property type="match status" value="1"/>
</dbReference>
<name>A0A7J0BIS2_9BACT</name>
<dbReference type="Proteomes" id="UP000503840">
    <property type="component" value="Unassembled WGS sequence"/>
</dbReference>
<protein>
    <submittedName>
        <fullName evidence="2">Rubrerythrin</fullName>
    </submittedName>
</protein>
<dbReference type="AlphaFoldDB" id="A0A7J0BIS2"/>
<dbReference type="SUPFAM" id="SSF47240">
    <property type="entry name" value="Ferritin-like"/>
    <property type="match status" value="1"/>
</dbReference>
<evidence type="ECO:0000313" key="2">
    <source>
        <dbReference type="EMBL" id="GFM33132.1"/>
    </source>
</evidence>
<dbReference type="RefSeq" id="WP_174404815.1">
    <property type="nucleotide sequence ID" value="NZ_BLVO01000013.1"/>
</dbReference>
<dbReference type="EMBL" id="BLVO01000013">
    <property type="protein sequence ID" value="GFM33132.1"/>
    <property type="molecule type" value="Genomic_DNA"/>
</dbReference>
<proteinExistence type="predicted"/>
<reference evidence="2 3" key="1">
    <citation type="submission" date="2020-05" db="EMBL/GenBank/DDBJ databases">
        <title>Draft genome sequence of Desulfovibrio sp. strain HN2T.</title>
        <authorList>
            <person name="Ueno A."/>
            <person name="Tamazawa S."/>
            <person name="Tamamura S."/>
            <person name="Murakami T."/>
            <person name="Kiyama T."/>
            <person name="Inomata H."/>
            <person name="Amano Y."/>
            <person name="Miyakawa K."/>
            <person name="Tamaki H."/>
            <person name="Naganuma T."/>
            <person name="Kaneko K."/>
        </authorList>
    </citation>
    <scope>NUCLEOTIDE SEQUENCE [LARGE SCALE GENOMIC DNA]</scope>
    <source>
        <strain evidence="2 3">HN2</strain>
    </source>
</reference>